<organism evidence="2 3">
    <name type="scientific">Candidatus Borkfalkia excrementavium</name>
    <dbReference type="NCBI Taxonomy" id="2838505"/>
    <lineage>
        <taxon>Bacteria</taxon>
        <taxon>Bacillati</taxon>
        <taxon>Bacillota</taxon>
        <taxon>Clostridia</taxon>
        <taxon>Christensenellales</taxon>
        <taxon>Christensenellaceae</taxon>
        <taxon>Candidatus Borkfalkia</taxon>
    </lineage>
</organism>
<protein>
    <submittedName>
        <fullName evidence="2">Uncharacterized protein</fullName>
    </submittedName>
</protein>
<feature type="region of interest" description="Disordered" evidence="1">
    <location>
        <begin position="35"/>
        <end position="58"/>
    </location>
</feature>
<name>A0A9D1Z868_9FIRM</name>
<evidence type="ECO:0000313" key="2">
    <source>
        <dbReference type="EMBL" id="HIY78681.1"/>
    </source>
</evidence>
<reference evidence="2" key="1">
    <citation type="journal article" date="2021" name="PeerJ">
        <title>Extensive microbial diversity within the chicken gut microbiome revealed by metagenomics and culture.</title>
        <authorList>
            <person name="Gilroy R."/>
            <person name="Ravi A."/>
            <person name="Getino M."/>
            <person name="Pursley I."/>
            <person name="Horton D.L."/>
            <person name="Alikhan N.F."/>
            <person name="Baker D."/>
            <person name="Gharbi K."/>
            <person name="Hall N."/>
            <person name="Watson M."/>
            <person name="Adriaenssens E.M."/>
            <person name="Foster-Nyarko E."/>
            <person name="Jarju S."/>
            <person name="Secka A."/>
            <person name="Antonio M."/>
            <person name="Oren A."/>
            <person name="Chaudhuri R.R."/>
            <person name="La Ragione R."/>
            <person name="Hildebrand F."/>
            <person name="Pallen M.J."/>
        </authorList>
    </citation>
    <scope>NUCLEOTIDE SEQUENCE</scope>
    <source>
        <strain evidence="2">CHK199-9574</strain>
    </source>
</reference>
<dbReference type="Proteomes" id="UP000824135">
    <property type="component" value="Unassembled WGS sequence"/>
</dbReference>
<proteinExistence type="predicted"/>
<dbReference type="AlphaFoldDB" id="A0A9D1Z868"/>
<sequence length="70" mass="7774">MADLSAAPHQLRSIVSFIFKNKKPFALKRRAFGSKKKPTGYAGGGEGQRKGFSSSKRQYTKKLRCAKLNV</sequence>
<feature type="non-terminal residue" evidence="2">
    <location>
        <position position="70"/>
    </location>
</feature>
<evidence type="ECO:0000256" key="1">
    <source>
        <dbReference type="SAM" id="MobiDB-lite"/>
    </source>
</evidence>
<dbReference type="EMBL" id="DXCO01000039">
    <property type="protein sequence ID" value="HIY78681.1"/>
    <property type="molecule type" value="Genomic_DNA"/>
</dbReference>
<gene>
    <name evidence="2" type="ORF">H9728_06515</name>
</gene>
<comment type="caution">
    <text evidence="2">The sequence shown here is derived from an EMBL/GenBank/DDBJ whole genome shotgun (WGS) entry which is preliminary data.</text>
</comment>
<reference evidence="2" key="2">
    <citation type="submission" date="2021-04" db="EMBL/GenBank/DDBJ databases">
        <authorList>
            <person name="Gilroy R."/>
        </authorList>
    </citation>
    <scope>NUCLEOTIDE SEQUENCE</scope>
    <source>
        <strain evidence="2">CHK199-9574</strain>
    </source>
</reference>
<accession>A0A9D1Z868</accession>
<evidence type="ECO:0000313" key="3">
    <source>
        <dbReference type="Proteomes" id="UP000824135"/>
    </source>
</evidence>